<dbReference type="InterPro" id="IPR051790">
    <property type="entry name" value="Cytochrome_c-biogenesis_DsbD"/>
</dbReference>
<dbReference type="Gene3D" id="3.40.30.10">
    <property type="entry name" value="Glutaredoxin"/>
    <property type="match status" value="1"/>
</dbReference>
<evidence type="ECO:0000256" key="1">
    <source>
        <dbReference type="SAM" id="Phobius"/>
    </source>
</evidence>
<dbReference type="PANTHER" id="PTHR31272">
    <property type="entry name" value="CYTOCHROME C-TYPE BIOGENESIS PROTEIN HI_1454-RELATED"/>
    <property type="match status" value="1"/>
</dbReference>
<feature type="transmembrane region" description="Helical" evidence="1">
    <location>
        <begin position="217"/>
        <end position="240"/>
    </location>
</feature>
<protein>
    <submittedName>
        <fullName evidence="3">Cytochrome c biogenesis protein</fullName>
    </submittedName>
</protein>
<feature type="transmembrane region" description="Helical" evidence="1">
    <location>
        <begin position="186"/>
        <end position="211"/>
    </location>
</feature>
<dbReference type="PANTHER" id="PTHR31272:SF9">
    <property type="entry name" value="BLL1027 PROTEIN"/>
    <property type="match status" value="1"/>
</dbReference>
<evidence type="ECO:0000313" key="4">
    <source>
        <dbReference type="Proteomes" id="UP001168423"/>
    </source>
</evidence>
<dbReference type="RefSeq" id="WP_301678319.1">
    <property type="nucleotide sequence ID" value="NZ_VCYI01000018.1"/>
</dbReference>
<dbReference type="InterPro" id="IPR036249">
    <property type="entry name" value="Thioredoxin-like_sf"/>
</dbReference>
<comment type="caution">
    <text evidence="3">The sequence shown here is derived from an EMBL/GenBank/DDBJ whole genome shotgun (WGS) entry which is preliminary data.</text>
</comment>
<name>A0ABT8M587_9EURY</name>
<evidence type="ECO:0000313" key="3">
    <source>
        <dbReference type="EMBL" id="MDN7013725.1"/>
    </source>
</evidence>
<keyword evidence="1" id="KW-1133">Transmembrane helix</keyword>
<organism evidence="3 4">
    <name type="scientific">Methanoculleus methanifontis</name>
    <dbReference type="NCBI Taxonomy" id="2584086"/>
    <lineage>
        <taxon>Archaea</taxon>
        <taxon>Methanobacteriati</taxon>
        <taxon>Methanobacteriota</taxon>
        <taxon>Stenosarchaea group</taxon>
        <taxon>Methanomicrobia</taxon>
        <taxon>Methanomicrobiales</taxon>
        <taxon>Methanomicrobiaceae</taxon>
        <taxon>Methanoculleus</taxon>
    </lineage>
</organism>
<keyword evidence="1" id="KW-0812">Transmembrane</keyword>
<feature type="domain" description="Urease accessory protein UreH-like transmembrane" evidence="2">
    <location>
        <begin position="151"/>
        <end position="349"/>
    </location>
</feature>
<feature type="transmembrane region" description="Helical" evidence="1">
    <location>
        <begin position="334"/>
        <end position="353"/>
    </location>
</feature>
<dbReference type="InterPro" id="IPR039447">
    <property type="entry name" value="UreH-like_TM_dom"/>
</dbReference>
<dbReference type="SUPFAM" id="SSF52833">
    <property type="entry name" value="Thioredoxin-like"/>
    <property type="match status" value="1"/>
</dbReference>
<feature type="transmembrane region" description="Helical" evidence="1">
    <location>
        <begin position="150"/>
        <end position="174"/>
    </location>
</feature>
<evidence type="ECO:0000259" key="2">
    <source>
        <dbReference type="Pfam" id="PF13386"/>
    </source>
</evidence>
<keyword evidence="1" id="KW-0472">Membrane</keyword>
<proteinExistence type="predicted"/>
<sequence>MDDQQSDRCVLRTPVRGRGLMTVKAVQVLAALLIACTLCIPAVAASTIPLEYYHMDRCPDCKLTDPLIADLESTYDGALTIEWIDVETVDSWERWNAYAFLEVPAVVVNGTVTIPKEEITDENLRAAIEQSLAGAEPQENSPPINWNIPFAFSLGLFSGFSPCLMAILGFILVYVTGSGKGLRSSLLNSVIFGLGLVAAYIVLGCCFLLAGMSLGGFGPYLAVAAGLITILTGVNLLGLIKLPISADDYVKSSIRKHATTLAGLFILGMIFSIVKAPCAAPMLLVLLSRILIDGTVQDLSLLLVFGAGVLTPFLGVGVLGGYASSSRIREYRDVIRAGSGILLIGFGVWLIFWG</sequence>
<dbReference type="EMBL" id="VCYI01000018">
    <property type="protein sequence ID" value="MDN7013725.1"/>
    <property type="molecule type" value="Genomic_DNA"/>
</dbReference>
<gene>
    <name evidence="3" type="ORF">FGW20_11915</name>
</gene>
<feature type="transmembrane region" description="Helical" evidence="1">
    <location>
        <begin position="21"/>
        <end position="45"/>
    </location>
</feature>
<dbReference type="Pfam" id="PF13386">
    <property type="entry name" value="DsbD_2"/>
    <property type="match status" value="1"/>
</dbReference>
<keyword evidence="4" id="KW-1185">Reference proteome</keyword>
<dbReference type="Proteomes" id="UP001168423">
    <property type="component" value="Unassembled WGS sequence"/>
</dbReference>
<feature type="transmembrane region" description="Helical" evidence="1">
    <location>
        <begin position="261"/>
        <end position="287"/>
    </location>
</feature>
<feature type="transmembrane region" description="Helical" evidence="1">
    <location>
        <begin position="299"/>
        <end position="322"/>
    </location>
</feature>
<accession>A0ABT8M587</accession>
<dbReference type="CDD" id="cd01659">
    <property type="entry name" value="TRX_superfamily"/>
    <property type="match status" value="1"/>
</dbReference>
<reference evidence="3" key="1">
    <citation type="submission" date="2019-05" db="EMBL/GenBank/DDBJ databases">
        <title>Isolation and characterization of methanogens from the cold seep sediment at Four-Way Closure Ridge.</title>
        <authorList>
            <person name="You Y.-T."/>
            <person name="Chen S.-C."/>
            <person name="Zhang W.-L."/>
            <person name="Lai M.-C."/>
        </authorList>
    </citation>
    <scope>NUCLEOTIDE SEQUENCE</scope>
    <source>
        <strain evidence="3">FWC-SCC3</strain>
    </source>
</reference>